<evidence type="ECO:0000313" key="2">
    <source>
        <dbReference type="Proteomes" id="UP000630887"/>
    </source>
</evidence>
<protein>
    <recommendedName>
        <fullName evidence="3">Alpha/beta hydrolase family protein</fullName>
    </recommendedName>
</protein>
<keyword evidence="2" id="KW-1185">Reference proteome</keyword>
<dbReference type="EMBL" id="BONI01000002">
    <property type="protein sequence ID" value="GIG03594.1"/>
    <property type="molecule type" value="Genomic_DNA"/>
</dbReference>
<dbReference type="RefSeq" id="WP_203688074.1">
    <property type="nucleotide sequence ID" value="NZ_BAAALC010000001.1"/>
</dbReference>
<dbReference type="SUPFAM" id="SSF53474">
    <property type="entry name" value="alpha/beta-Hydrolases"/>
    <property type="match status" value="1"/>
</dbReference>
<dbReference type="Gene3D" id="3.40.50.1820">
    <property type="entry name" value="alpha/beta hydrolase"/>
    <property type="match status" value="1"/>
</dbReference>
<evidence type="ECO:0000313" key="1">
    <source>
        <dbReference type="EMBL" id="GIG03594.1"/>
    </source>
</evidence>
<name>A0A8J3KUD3_9ACTN</name>
<organism evidence="1 2">
    <name type="scientific">Catellatospora coxensis</name>
    <dbReference type="NCBI Taxonomy" id="310354"/>
    <lineage>
        <taxon>Bacteria</taxon>
        <taxon>Bacillati</taxon>
        <taxon>Actinomycetota</taxon>
        <taxon>Actinomycetes</taxon>
        <taxon>Micromonosporales</taxon>
        <taxon>Micromonosporaceae</taxon>
        <taxon>Catellatospora</taxon>
    </lineage>
</organism>
<dbReference type="AlphaFoldDB" id="A0A8J3KUD3"/>
<accession>A0A8J3KUD3</accession>
<dbReference type="Proteomes" id="UP000630887">
    <property type="component" value="Unassembled WGS sequence"/>
</dbReference>
<reference evidence="1 2" key="1">
    <citation type="submission" date="2021-01" db="EMBL/GenBank/DDBJ databases">
        <title>Whole genome shotgun sequence of Catellatospora coxensis NBRC 107359.</title>
        <authorList>
            <person name="Komaki H."/>
            <person name="Tamura T."/>
        </authorList>
    </citation>
    <scope>NUCLEOTIDE SEQUENCE [LARGE SCALE GENOMIC DNA]</scope>
    <source>
        <strain evidence="1 2">NBRC 107359</strain>
    </source>
</reference>
<dbReference type="InterPro" id="IPR029058">
    <property type="entry name" value="AB_hydrolase_fold"/>
</dbReference>
<comment type="caution">
    <text evidence="1">The sequence shown here is derived from an EMBL/GenBank/DDBJ whole genome shotgun (WGS) entry which is preliminary data.</text>
</comment>
<evidence type="ECO:0008006" key="3">
    <source>
        <dbReference type="Google" id="ProtNLM"/>
    </source>
</evidence>
<sequence>MARVVAVHGIHNTYASRPQLADGWIPALLGGLDNAAQAGLAPAVGLTASEVACVFYGDVFRPPGKRLSGDIPPLTADDVEEGPETELLLQWWAAAARIDPAVVAPDARTLGPRASARKALLALAGARFLTQVSERLLVWWLKQVTSYFTDPAVRAAARDRFAAAIGDDTRVVVAHSLGSVVAYEALCARPGWPVTDLVTLGSPLGVPHLVTHRLDPSTGAWPGVERWVNITDAGDFVALQPLLRTVYGERVRDVEISNGLGAHQVERYLSDRETGAAVAAGLLAGRS</sequence>
<proteinExistence type="predicted"/>
<gene>
    <name evidence="1" type="ORF">Cco03nite_02940</name>
</gene>